<evidence type="ECO:0000259" key="4">
    <source>
        <dbReference type="Pfam" id="PF13403"/>
    </source>
</evidence>
<dbReference type="InterPro" id="IPR006141">
    <property type="entry name" value="Intein_N"/>
</dbReference>
<dbReference type="Pfam" id="PF13403">
    <property type="entry name" value="Hint_2"/>
    <property type="match status" value="1"/>
</dbReference>
<dbReference type="PROSITE" id="PS00330">
    <property type="entry name" value="HEMOLYSIN_CALCIUM"/>
    <property type="match status" value="6"/>
</dbReference>
<protein>
    <recommendedName>
        <fullName evidence="4">Hedgehog/Intein (Hint) domain-containing protein</fullName>
    </recommendedName>
</protein>
<dbReference type="SUPFAM" id="SSF51120">
    <property type="entry name" value="beta-Roll"/>
    <property type="match status" value="4"/>
</dbReference>
<proteinExistence type="predicted"/>
<dbReference type="InterPro" id="IPR011049">
    <property type="entry name" value="Serralysin-like_metalloprot_C"/>
</dbReference>
<name>A0AA48HEZ5_9RHOB</name>
<gene>
    <name evidence="5" type="ORF">MACH21_32300</name>
</gene>
<dbReference type="AlphaFoldDB" id="A0AA48HEZ5"/>
<evidence type="ECO:0000256" key="3">
    <source>
        <dbReference type="SAM" id="MobiDB-lite"/>
    </source>
</evidence>
<dbReference type="Pfam" id="PF00353">
    <property type="entry name" value="HemolysinCabind"/>
    <property type="match status" value="9"/>
</dbReference>
<feature type="domain" description="Hedgehog/Intein (Hint)" evidence="4">
    <location>
        <begin position="495"/>
        <end position="641"/>
    </location>
</feature>
<dbReference type="Gene3D" id="2.150.10.10">
    <property type="entry name" value="Serralysin-like metalloprotease, C-terminal"/>
    <property type="match status" value="5"/>
</dbReference>
<organism evidence="5 6">
    <name type="scientific">Roseicyclus marinus</name>
    <dbReference type="NCBI Taxonomy" id="2161673"/>
    <lineage>
        <taxon>Bacteria</taxon>
        <taxon>Pseudomonadati</taxon>
        <taxon>Pseudomonadota</taxon>
        <taxon>Alphaproteobacteria</taxon>
        <taxon>Rhodobacterales</taxon>
        <taxon>Roseobacteraceae</taxon>
        <taxon>Roseicyclus</taxon>
    </lineage>
</organism>
<dbReference type="GO" id="GO:0016539">
    <property type="term" value="P:intein-mediated protein splicing"/>
    <property type="evidence" value="ECO:0007669"/>
    <property type="project" value="InterPro"/>
</dbReference>
<dbReference type="PANTHER" id="PTHR38340:SF1">
    <property type="entry name" value="S-LAYER PROTEIN"/>
    <property type="match status" value="1"/>
</dbReference>
<dbReference type="InterPro" id="IPR036844">
    <property type="entry name" value="Hint_dom_sf"/>
</dbReference>
<dbReference type="InterPro" id="IPR028992">
    <property type="entry name" value="Hedgehog/Intein_dom"/>
</dbReference>
<keyword evidence="6" id="KW-1185">Reference proteome</keyword>
<sequence length="704" mass="71641">MAFIVGTAGNDTLNGTSGADTILALEGNDVVSAGDGADLVDGGAGNDLLDGGIGNDTLLGGFGNDTLLAGFGSDSFSGGDGIDTYQIAGTAVDAFAFNINLQTGTDTFGNTYSGIEVVVGGSQNDTVIGNDAVNERLDGGSGNDSLSGGGGNDTLLGGLGDDQLFGGTGTDSLDGGSGNDTLSGGEGNDTLFGGVGNDSLIGGDGNDLLVGGDGADTLIGGAGNDQLRGNAGTDLIDAGDGNDQIVIDGFDTAFGGAGDDTFFLDPGVIGINDNMTIAGGETGETSGDVLDLSVSLDALRITYGTNGEGGTVNGIDTDTGTDLTFIEIERVIATDENDTIDGVLATSGINVETRGGDDLIFTGSGNDTIDAGAGNDFVFAGAGDDVITGGAGNDALFGEAGDDLLIAGAGDAVDAGAGDDTIGFDPSLSGTTAISVTGGESDEDEGGDALSLDGLTNFSITWTGGDKSSESGTLTYLNSSGQTVTVNFTEIERVICFARGTLIQTERGEVPVQDLRLGDMVLTADHGMQPVRWLAVRRLSAGDLAGAPHLRPIRIRAGVLGPDLPRRDLIVSPQHRILVRSKVAQRMFGSPEVLVAARQLLELDGVDVIEDGRGVDYWHFMCDRHEVVRAEGLEAETLFTGPEALKAIPQECRDELFTLFPELGASKRPRSIPARPLPKGSACRRLVARHIRNNKPLVGCRLSG</sequence>
<feature type="compositionally biased region" description="Low complexity" evidence="3">
    <location>
        <begin position="167"/>
        <end position="183"/>
    </location>
</feature>
<dbReference type="Proteomes" id="UP001337723">
    <property type="component" value="Chromosome"/>
</dbReference>
<evidence type="ECO:0000256" key="1">
    <source>
        <dbReference type="ARBA" id="ARBA00004613"/>
    </source>
</evidence>
<dbReference type="InterPro" id="IPR050557">
    <property type="entry name" value="RTX_toxin/Mannuronan_C5-epim"/>
</dbReference>
<dbReference type="SUPFAM" id="SSF51294">
    <property type="entry name" value="Hedgehog/intein (Hint) domain"/>
    <property type="match status" value="1"/>
</dbReference>
<dbReference type="PROSITE" id="PS50817">
    <property type="entry name" value="INTEIN_N_TER"/>
    <property type="match status" value="1"/>
</dbReference>
<dbReference type="PRINTS" id="PR00313">
    <property type="entry name" value="CABNDNGRPT"/>
</dbReference>
<feature type="region of interest" description="Disordered" evidence="3">
    <location>
        <begin position="167"/>
        <end position="189"/>
    </location>
</feature>
<evidence type="ECO:0000313" key="6">
    <source>
        <dbReference type="Proteomes" id="UP001337723"/>
    </source>
</evidence>
<dbReference type="GO" id="GO:0005509">
    <property type="term" value="F:calcium ion binding"/>
    <property type="evidence" value="ECO:0007669"/>
    <property type="project" value="InterPro"/>
</dbReference>
<reference evidence="5 6" key="1">
    <citation type="submission" date="2023-01" db="EMBL/GenBank/DDBJ databases">
        <title>Complete genome sequence of Roseicyclus marinus strain Dej080120_10.</title>
        <authorList>
            <person name="Ueki S."/>
            <person name="Maruyama F."/>
        </authorList>
    </citation>
    <scope>NUCLEOTIDE SEQUENCE [LARGE SCALE GENOMIC DNA]</scope>
    <source>
        <strain evidence="5 6">Dej080120_10</strain>
    </source>
</reference>
<evidence type="ECO:0000313" key="5">
    <source>
        <dbReference type="EMBL" id="BDW87053.1"/>
    </source>
</evidence>
<dbReference type="EMBL" id="AP027266">
    <property type="protein sequence ID" value="BDW87053.1"/>
    <property type="molecule type" value="Genomic_DNA"/>
</dbReference>
<dbReference type="PANTHER" id="PTHR38340">
    <property type="entry name" value="S-LAYER PROTEIN"/>
    <property type="match status" value="1"/>
</dbReference>
<dbReference type="InterPro" id="IPR001343">
    <property type="entry name" value="Hemolysn_Ca-bd"/>
</dbReference>
<accession>A0AA48HEZ5</accession>
<dbReference type="Gene3D" id="2.170.16.10">
    <property type="entry name" value="Hedgehog/Intein (Hint) domain"/>
    <property type="match status" value="1"/>
</dbReference>
<keyword evidence="2" id="KW-0964">Secreted</keyword>
<evidence type="ECO:0000256" key="2">
    <source>
        <dbReference type="ARBA" id="ARBA00022525"/>
    </source>
</evidence>
<dbReference type="RefSeq" id="WP_338273146.1">
    <property type="nucleotide sequence ID" value="NZ_AP027266.1"/>
</dbReference>
<dbReference type="InterPro" id="IPR018511">
    <property type="entry name" value="Hemolysin-typ_Ca-bd_CS"/>
</dbReference>
<comment type="subcellular location">
    <subcellularLocation>
        <location evidence="1">Secreted</location>
    </subcellularLocation>
</comment>
<dbReference type="GO" id="GO:0005576">
    <property type="term" value="C:extracellular region"/>
    <property type="evidence" value="ECO:0007669"/>
    <property type="project" value="UniProtKB-SubCell"/>
</dbReference>
<dbReference type="KEGG" id="rmai:MACH21_32300"/>